<proteinExistence type="predicted"/>
<gene>
    <name evidence="2" type="ORF">Anapl_02353</name>
</gene>
<feature type="region of interest" description="Disordered" evidence="1">
    <location>
        <begin position="1154"/>
        <end position="1194"/>
    </location>
</feature>
<organism evidence="2 3">
    <name type="scientific">Anas platyrhynchos</name>
    <name type="common">Mallard</name>
    <name type="synonym">Anas boschas</name>
    <dbReference type="NCBI Taxonomy" id="8839"/>
    <lineage>
        <taxon>Eukaryota</taxon>
        <taxon>Metazoa</taxon>
        <taxon>Chordata</taxon>
        <taxon>Craniata</taxon>
        <taxon>Vertebrata</taxon>
        <taxon>Euteleostomi</taxon>
        <taxon>Archelosauria</taxon>
        <taxon>Archosauria</taxon>
        <taxon>Dinosauria</taxon>
        <taxon>Saurischia</taxon>
        <taxon>Theropoda</taxon>
        <taxon>Coelurosauria</taxon>
        <taxon>Aves</taxon>
        <taxon>Neognathae</taxon>
        <taxon>Galloanserae</taxon>
        <taxon>Anseriformes</taxon>
        <taxon>Anatidae</taxon>
        <taxon>Anatinae</taxon>
        <taxon>Anas</taxon>
    </lineage>
</organism>
<feature type="region of interest" description="Disordered" evidence="1">
    <location>
        <begin position="779"/>
        <end position="811"/>
    </location>
</feature>
<protein>
    <submittedName>
        <fullName evidence="2">Uncharacterized protein</fullName>
    </submittedName>
</protein>
<feature type="region of interest" description="Disordered" evidence="1">
    <location>
        <begin position="502"/>
        <end position="539"/>
    </location>
</feature>
<dbReference type="AlphaFoldDB" id="R0JVE6"/>
<evidence type="ECO:0000313" key="2">
    <source>
        <dbReference type="EMBL" id="EOB01202.1"/>
    </source>
</evidence>
<feature type="region of interest" description="Disordered" evidence="1">
    <location>
        <begin position="366"/>
        <end position="403"/>
    </location>
</feature>
<feature type="region of interest" description="Disordered" evidence="1">
    <location>
        <begin position="827"/>
        <end position="857"/>
    </location>
</feature>
<feature type="compositionally biased region" description="Basic and acidic residues" evidence="1">
    <location>
        <begin position="366"/>
        <end position="375"/>
    </location>
</feature>
<keyword evidence="3" id="KW-1185">Reference proteome</keyword>
<accession>R0JVE6</accession>
<evidence type="ECO:0000313" key="3">
    <source>
        <dbReference type="Proteomes" id="UP000296049"/>
    </source>
</evidence>
<feature type="compositionally biased region" description="Polar residues" evidence="1">
    <location>
        <begin position="502"/>
        <end position="511"/>
    </location>
</feature>
<reference evidence="3" key="1">
    <citation type="journal article" date="2013" name="Nat. Genet.">
        <title>The duck genome and transcriptome provide insight into an avian influenza virus reservoir species.</title>
        <authorList>
            <person name="Huang Y."/>
            <person name="Li Y."/>
            <person name="Burt D.W."/>
            <person name="Chen H."/>
            <person name="Zhang Y."/>
            <person name="Qian W."/>
            <person name="Kim H."/>
            <person name="Gan S."/>
            <person name="Zhao Y."/>
            <person name="Li J."/>
            <person name="Yi K."/>
            <person name="Feng H."/>
            <person name="Zhu P."/>
            <person name="Li B."/>
            <person name="Liu Q."/>
            <person name="Fairley S."/>
            <person name="Magor K.E."/>
            <person name="Du Z."/>
            <person name="Hu X."/>
            <person name="Goodman L."/>
            <person name="Tafer H."/>
            <person name="Vignal A."/>
            <person name="Lee T."/>
            <person name="Kim K.W."/>
            <person name="Sheng Z."/>
            <person name="An Y."/>
            <person name="Searle S."/>
            <person name="Herrero J."/>
            <person name="Groenen M.A."/>
            <person name="Crooijmans R.P."/>
            <person name="Faraut T."/>
            <person name="Cai Q."/>
            <person name="Webster R.G."/>
            <person name="Aldridge J.R."/>
            <person name="Warren W.C."/>
            <person name="Bartschat S."/>
            <person name="Kehr S."/>
            <person name="Marz M."/>
            <person name="Stadler P.F."/>
            <person name="Smith J."/>
            <person name="Kraus R.H."/>
            <person name="Zhao Y."/>
            <person name="Ren L."/>
            <person name="Fei J."/>
            <person name="Morisson M."/>
            <person name="Kaiser P."/>
            <person name="Griffin D.K."/>
            <person name="Rao M."/>
            <person name="Pitel F."/>
            <person name="Wang J."/>
            <person name="Li N."/>
        </authorList>
    </citation>
    <scope>NUCLEOTIDE SEQUENCE [LARGE SCALE GENOMIC DNA]</scope>
</reference>
<evidence type="ECO:0000256" key="1">
    <source>
        <dbReference type="SAM" id="MobiDB-lite"/>
    </source>
</evidence>
<dbReference type="EMBL" id="KB743111">
    <property type="protein sequence ID" value="EOB01202.1"/>
    <property type="molecule type" value="Genomic_DNA"/>
</dbReference>
<feature type="compositionally biased region" description="Polar residues" evidence="1">
    <location>
        <begin position="827"/>
        <end position="846"/>
    </location>
</feature>
<name>R0JVE6_ANAPL</name>
<feature type="region of interest" description="Disordered" evidence="1">
    <location>
        <begin position="900"/>
        <end position="949"/>
    </location>
</feature>
<sequence>MHAQTQRRHNAHCTGGTGSLTALVTLGDKAKMPKGMINSPFNDEGAVNPDSLHVALRNDAKLLPKPAVNKAREGLTVTLANGYSEMTGKKGKTALAICRAREMEPVLTDQTMQLWLFPQANQKGAQMRSFRVASSKKECFDGCPDFVVSLLKGIRQISSVTILVLGKFLNFRSMLEVACESLAVTGSVGEATGSIKVCRLAGMQEEEETSAEPMKVELTCEAAEASSNDDHAAAFELVANADTGCRGAFAILENGSMPNGFCCICFVNSGDYAFDKNKFRFIRGVSVGISHWKEERWHSYRDARCSAAQWGQQMASEVPIFKVGCDCPLGKLPDGPGSGVHVSLSGHRETGMQGPVANVQVAVGNRSKDPCRHEPMSSAPAPRPSVADRSDTKSRAQQLTPPRVSVVDAVPKEKHRSDVSSLQLDLPVPIGVRVGSWVQSVTWKEKLIEKHAGSKAPNGKGWEGGMLVQHASRALPRVAKEACVLRKILEKHEQSLMALSENQAGETSQLNKAEKGIGVQQPSPEATSSSKVKNRKQQQMTLTEFIPEQIPNVPSENARAEGALLGAEGSAGLVSMADVKNLPLRCQRNNRASVQPPCCSTVTWQQRQARVESAFPGKTLNCPLEGPVSLSVACRDQGGSRFDSVPPYRQSEKCSRRGRCGNVQRQNEKAHSQLKYSFCSSSFPLPEPLFACLVWSASQAAGLETPVSYLGFTLGCCLLSQPCTQAMTGPTHGTLLASPPRRGALRALQGRQDSPSHTPARFHSVPLLQQCATAGTALQPCPNTRAPLPPPSPGLGSASPAAPPTPGNTLPMALQAEAPLWTQTRAQELSSSLLRPSPQTAHSALQDTDRPEPPHTAGHSFPALCWIIVHILQDSQKHTAIGRDYSTLLASMPSTTELEGRAANALQDSKQPGDTIRPGWQRPLHQDSGTRMDVPSEEQEAHKDPISNQLWSYKHTNRPHGYGQRELCMPLYHPTSLSNLAQIKVLIHNLIGCFFLPFLGKLWGALPFAEGASAPAFFTCWHQQNFKAERVSCLHLFALSPEPRVLCPLWRGAGGLEARCPPSSPRIPPGQQTARAGVCPTFTTGELSLTTGGASCRTGCLAEAFPHNVSVFSQNQLADPVEHRAANETANMGNASRRLWITLLHLSKTLHLPSPGEDVEQLRAPARISPAPPALLSPPADLGRFGNAQNAKSA</sequence>
<dbReference type="Proteomes" id="UP000296049">
    <property type="component" value="Unassembled WGS sequence"/>
</dbReference>
<feature type="compositionally biased region" description="Polar residues" evidence="1">
    <location>
        <begin position="520"/>
        <end position="539"/>
    </location>
</feature>